<dbReference type="Pfam" id="PF08282">
    <property type="entry name" value="Hydrolase_3"/>
    <property type="match status" value="2"/>
</dbReference>
<accession>A0AAW5JRQ0</accession>
<dbReference type="AlphaFoldDB" id="A0AAW5JRQ0"/>
<dbReference type="Gene3D" id="3.40.50.1000">
    <property type="entry name" value="HAD superfamily/HAD-like"/>
    <property type="match status" value="2"/>
</dbReference>
<gene>
    <name evidence="1" type="ORF">NE579_14225</name>
</gene>
<reference evidence="1" key="1">
    <citation type="submission" date="2022-06" db="EMBL/GenBank/DDBJ databases">
        <title>Isolation of gut microbiota from human fecal samples.</title>
        <authorList>
            <person name="Pamer E.G."/>
            <person name="Barat B."/>
            <person name="Waligurski E."/>
            <person name="Medina S."/>
            <person name="Paddock L."/>
            <person name="Mostad J."/>
        </authorList>
    </citation>
    <scope>NUCLEOTIDE SEQUENCE</scope>
    <source>
        <strain evidence="1">DFI.9.91</strain>
    </source>
</reference>
<dbReference type="RefSeq" id="WP_256304730.1">
    <property type="nucleotide sequence ID" value="NZ_JANFYS010000037.1"/>
</dbReference>
<dbReference type="SUPFAM" id="SSF56784">
    <property type="entry name" value="HAD-like"/>
    <property type="match status" value="1"/>
</dbReference>
<proteinExistence type="predicted"/>
<dbReference type="GO" id="GO:0016791">
    <property type="term" value="F:phosphatase activity"/>
    <property type="evidence" value="ECO:0007669"/>
    <property type="project" value="TreeGrafter"/>
</dbReference>
<sequence length="263" mass="28123">MVRLIASDIDGTLIPYGAAALDPALFGLIRRLRDRGVLFCPASGRQYHSLRRLFAPVADAVCFLCENGAILYGPGPEETAPVLSRTPMPREPALALARAIQTLEGCRVLLSGANTSYICDSDEGYIAYLREGKGNRVTRIADPGEIDEAILKVSAYCPQGTHGPQRVLGPVWGEPFHMAAAGPDWVDFGLADKGRGLRELCAGLGVRPEEVVAFGDNWNDAAMLETAGTAWLMEGADPALAARFPRRCTSVAEVLEALLVSAT</sequence>
<name>A0AAW5JRQ0_9FIRM</name>
<protein>
    <submittedName>
        <fullName evidence="1">Cof-type HAD-IIB family hydrolase</fullName>
    </submittedName>
</protein>
<keyword evidence="1" id="KW-0378">Hydrolase</keyword>
<dbReference type="InterPro" id="IPR036412">
    <property type="entry name" value="HAD-like_sf"/>
</dbReference>
<dbReference type="Gene3D" id="3.30.1240.10">
    <property type="match status" value="1"/>
</dbReference>
<evidence type="ECO:0000313" key="1">
    <source>
        <dbReference type="EMBL" id="MCQ4771600.1"/>
    </source>
</evidence>
<organism evidence="1 2">
    <name type="scientific">Intestinimonas massiliensis</name>
    <name type="common">ex Afouda et al. 2020</name>
    <dbReference type="NCBI Taxonomy" id="1673721"/>
    <lineage>
        <taxon>Bacteria</taxon>
        <taxon>Bacillati</taxon>
        <taxon>Bacillota</taxon>
        <taxon>Clostridia</taxon>
        <taxon>Eubacteriales</taxon>
        <taxon>Intestinimonas</taxon>
    </lineage>
</organism>
<comment type="caution">
    <text evidence="1">The sequence shown here is derived from an EMBL/GenBank/DDBJ whole genome shotgun (WGS) entry which is preliminary data.</text>
</comment>
<dbReference type="PANTHER" id="PTHR10000">
    <property type="entry name" value="PHOSPHOSERINE PHOSPHATASE"/>
    <property type="match status" value="1"/>
</dbReference>
<dbReference type="Proteomes" id="UP001204562">
    <property type="component" value="Unassembled WGS sequence"/>
</dbReference>
<dbReference type="InterPro" id="IPR023214">
    <property type="entry name" value="HAD_sf"/>
</dbReference>
<dbReference type="GO" id="GO:0000287">
    <property type="term" value="F:magnesium ion binding"/>
    <property type="evidence" value="ECO:0007669"/>
    <property type="project" value="TreeGrafter"/>
</dbReference>
<dbReference type="PANTHER" id="PTHR10000:SF53">
    <property type="entry name" value="5-AMINO-6-(5-PHOSPHO-D-RIBITYLAMINO)URACIL PHOSPHATASE YBJI-RELATED"/>
    <property type="match status" value="1"/>
</dbReference>
<dbReference type="EMBL" id="JANFYS010000037">
    <property type="protein sequence ID" value="MCQ4771600.1"/>
    <property type="molecule type" value="Genomic_DNA"/>
</dbReference>
<dbReference type="GO" id="GO:0005829">
    <property type="term" value="C:cytosol"/>
    <property type="evidence" value="ECO:0007669"/>
    <property type="project" value="TreeGrafter"/>
</dbReference>
<evidence type="ECO:0000313" key="2">
    <source>
        <dbReference type="Proteomes" id="UP001204562"/>
    </source>
</evidence>